<dbReference type="Gene3D" id="6.10.160.20">
    <property type="match status" value="1"/>
</dbReference>
<feature type="domain" description="Histone deacetylase complex subunit SAP30 Sin3 binding" evidence="1">
    <location>
        <begin position="147"/>
        <end position="198"/>
    </location>
</feature>
<name>A0A1I8AY04_MELHA</name>
<sequence>MLQEITRCAIYTKQSDGTFIQCENFAFTPINGEIQFDKNIPFFVENSDNSPLLICRSHRFLIQNNSNNNFSQLNSQNEEEDFIEEFSNFVKEKLAAKKEFNFNESEEYLKSQLFTKNILEKYRDLQKVKPENYTQINESTRNTFDALSMTALRRYKKFFKLPNRPGTISKQQLLDGISEHFDTVLADPNEVVANFMFTINHKLNCLDHSSGEENK</sequence>
<accession>A0A1I8AY04</accession>
<dbReference type="Proteomes" id="UP000095281">
    <property type="component" value="Unplaced"/>
</dbReference>
<dbReference type="AlphaFoldDB" id="A0A1I8AY04"/>
<dbReference type="InterPro" id="IPR038291">
    <property type="entry name" value="SAP30_C_sf"/>
</dbReference>
<evidence type="ECO:0000313" key="3">
    <source>
        <dbReference type="WBParaSite" id="MhA1_Contig1005.frz3.gene19"/>
    </source>
</evidence>
<dbReference type="Pfam" id="PF13867">
    <property type="entry name" value="SAP30_Sin3_bdg"/>
    <property type="match status" value="1"/>
</dbReference>
<organism evidence="2 3">
    <name type="scientific">Meloidogyne hapla</name>
    <name type="common">Root-knot nematode worm</name>
    <dbReference type="NCBI Taxonomy" id="6305"/>
    <lineage>
        <taxon>Eukaryota</taxon>
        <taxon>Metazoa</taxon>
        <taxon>Ecdysozoa</taxon>
        <taxon>Nematoda</taxon>
        <taxon>Chromadorea</taxon>
        <taxon>Rhabditida</taxon>
        <taxon>Tylenchina</taxon>
        <taxon>Tylenchomorpha</taxon>
        <taxon>Tylenchoidea</taxon>
        <taxon>Meloidogynidae</taxon>
        <taxon>Meloidogyninae</taxon>
        <taxon>Meloidogyne</taxon>
    </lineage>
</organism>
<dbReference type="InterPro" id="IPR025718">
    <property type="entry name" value="SAP30_Sin3-bd"/>
</dbReference>
<reference evidence="3" key="1">
    <citation type="submission" date="2016-11" db="UniProtKB">
        <authorList>
            <consortium name="WormBaseParasite"/>
        </authorList>
    </citation>
    <scope>IDENTIFICATION</scope>
</reference>
<keyword evidence="2" id="KW-1185">Reference proteome</keyword>
<evidence type="ECO:0000259" key="1">
    <source>
        <dbReference type="Pfam" id="PF13867"/>
    </source>
</evidence>
<dbReference type="WBParaSite" id="MhA1_Contig1005.frz3.gene19">
    <property type="protein sequence ID" value="MhA1_Contig1005.frz3.gene19"/>
    <property type="gene ID" value="MhA1_Contig1005.frz3.gene19"/>
</dbReference>
<evidence type="ECO:0000313" key="2">
    <source>
        <dbReference type="Proteomes" id="UP000095281"/>
    </source>
</evidence>
<protein>
    <submittedName>
        <fullName evidence="3">SAP30_Sin3_bdg domain-containing protein</fullName>
    </submittedName>
</protein>
<proteinExistence type="predicted"/>